<reference evidence="9 10" key="2">
    <citation type="journal article" date="2011" name="J. Bacteriol.">
        <title>Genome Sequence of Kosmotoga olearia Strain TBF 19.5.1, a Thermophilic Bacterium with a Wide Growth Temperature Range, Isolated from the Troll B Oil Platform in the North Sea.</title>
        <authorList>
            <person name="Swithers K.S."/>
            <person name="Dipippo J.L."/>
            <person name="Bruce D.C."/>
            <person name="Detter C."/>
            <person name="Tapia R."/>
            <person name="Han S."/>
            <person name="Goodwin L.A."/>
            <person name="Han J."/>
            <person name="Woyke T."/>
            <person name="Pitluck S."/>
            <person name="Pennacchio L."/>
            <person name="Nolan M."/>
            <person name="Mikhailova N."/>
            <person name="Land M.L."/>
            <person name="Nesbo C.L."/>
            <person name="Gogarten J.P."/>
            <person name="Noll K.M."/>
        </authorList>
    </citation>
    <scope>NUCLEOTIDE SEQUENCE [LARGE SCALE GENOMIC DNA]</scope>
    <source>
        <strain evidence="10">ATCC BAA-1733 / DSM 21960 / TBF 19.5.1</strain>
    </source>
</reference>
<keyword evidence="10" id="KW-1185">Reference proteome</keyword>
<keyword evidence="7 8" id="KW-0472">Membrane</keyword>
<dbReference type="InterPro" id="IPR052017">
    <property type="entry name" value="TSUP"/>
</dbReference>
<keyword evidence="4 8" id="KW-1003">Cell membrane</keyword>
<feature type="transmembrane region" description="Helical" evidence="8">
    <location>
        <begin position="99"/>
        <end position="116"/>
    </location>
</feature>
<evidence type="ECO:0000256" key="3">
    <source>
        <dbReference type="ARBA" id="ARBA00022448"/>
    </source>
</evidence>
<feature type="transmembrane region" description="Helical" evidence="8">
    <location>
        <begin position="75"/>
        <end position="93"/>
    </location>
</feature>
<evidence type="ECO:0000256" key="4">
    <source>
        <dbReference type="ARBA" id="ARBA00022475"/>
    </source>
</evidence>
<dbReference type="PANTHER" id="PTHR30269:SF0">
    <property type="entry name" value="MEMBRANE TRANSPORTER PROTEIN YFCA-RELATED"/>
    <property type="match status" value="1"/>
</dbReference>
<evidence type="ECO:0000256" key="2">
    <source>
        <dbReference type="ARBA" id="ARBA00009142"/>
    </source>
</evidence>
<feature type="transmembrane region" description="Helical" evidence="8">
    <location>
        <begin position="225"/>
        <end position="243"/>
    </location>
</feature>
<evidence type="ECO:0000256" key="7">
    <source>
        <dbReference type="ARBA" id="ARBA00023136"/>
    </source>
</evidence>
<dbReference type="PANTHER" id="PTHR30269">
    <property type="entry name" value="TRANSMEMBRANE PROTEIN YFCA"/>
    <property type="match status" value="1"/>
</dbReference>
<dbReference type="AlphaFoldDB" id="C5CGW8"/>
<accession>C5CGW8</accession>
<proteinExistence type="inferred from homology"/>
<dbReference type="InterPro" id="IPR002781">
    <property type="entry name" value="TM_pro_TauE-like"/>
</dbReference>
<feature type="transmembrane region" description="Helical" evidence="8">
    <location>
        <begin position="137"/>
        <end position="165"/>
    </location>
</feature>
<dbReference type="KEGG" id="kol:Kole_1956"/>
<protein>
    <recommendedName>
        <fullName evidence="8">Probable membrane transporter protein</fullName>
    </recommendedName>
</protein>
<dbReference type="GO" id="GO:0005886">
    <property type="term" value="C:plasma membrane"/>
    <property type="evidence" value="ECO:0007669"/>
    <property type="project" value="UniProtKB-SubCell"/>
</dbReference>
<feature type="transmembrane region" description="Helical" evidence="8">
    <location>
        <begin position="12"/>
        <end position="37"/>
    </location>
</feature>
<evidence type="ECO:0000256" key="1">
    <source>
        <dbReference type="ARBA" id="ARBA00004651"/>
    </source>
</evidence>
<evidence type="ECO:0000256" key="6">
    <source>
        <dbReference type="ARBA" id="ARBA00022989"/>
    </source>
</evidence>
<dbReference type="Pfam" id="PF01925">
    <property type="entry name" value="TauE"/>
    <property type="match status" value="1"/>
</dbReference>
<sequence length="244" mass="26183">MQVVFYISTYFVGLLAGIMNTLAGGGSMLTLPMLMFLGLDANIANATNRIAIFFQNLVAVTSFEKKGVKAFRISLPLGTVAAAGAILGSFIALDLDKNLLQKVIGITLLIMTYFVIRKPKLKKSNSSTNSILRVLVFFGLGIYGGFIQAGIGFLMIAAITFFIGTNLVRTNAIKVGIILIYTTTSLVVFLSKGMVNVPVGLLLALGNMSGAYLAVRFAIKKGEKFLRIVLIVVVIINAVKAFML</sequence>
<evidence type="ECO:0000313" key="9">
    <source>
        <dbReference type="EMBL" id="ACR80637.1"/>
    </source>
</evidence>
<organism evidence="9 10">
    <name type="scientific">Kosmotoga olearia (strain ATCC BAA-1733 / DSM 21960 / TBF 19.5.1)</name>
    <dbReference type="NCBI Taxonomy" id="521045"/>
    <lineage>
        <taxon>Bacteria</taxon>
        <taxon>Thermotogati</taxon>
        <taxon>Thermotogota</taxon>
        <taxon>Thermotogae</taxon>
        <taxon>Kosmotogales</taxon>
        <taxon>Kosmotogaceae</taxon>
        <taxon>Kosmotoga</taxon>
    </lineage>
</organism>
<dbReference type="HOGENOM" id="CLU_045498_2_3_0"/>
<dbReference type="STRING" id="521045.Kole_1956"/>
<dbReference type="Proteomes" id="UP000002382">
    <property type="component" value="Chromosome"/>
</dbReference>
<keyword evidence="5 8" id="KW-0812">Transmembrane</keyword>
<keyword evidence="3" id="KW-0813">Transport</keyword>
<comment type="similarity">
    <text evidence="2 8">Belongs to the 4-toluene sulfonate uptake permease (TSUP) (TC 2.A.102) family.</text>
</comment>
<dbReference type="EMBL" id="CP001634">
    <property type="protein sequence ID" value="ACR80637.1"/>
    <property type="molecule type" value="Genomic_DNA"/>
</dbReference>
<comment type="subcellular location">
    <subcellularLocation>
        <location evidence="1 8">Cell membrane</location>
        <topology evidence="1 8">Multi-pass membrane protein</topology>
    </subcellularLocation>
</comment>
<evidence type="ECO:0000256" key="5">
    <source>
        <dbReference type="ARBA" id="ARBA00022692"/>
    </source>
</evidence>
<gene>
    <name evidence="9" type="ordered locus">Kole_1956</name>
</gene>
<dbReference type="eggNOG" id="COG0730">
    <property type="taxonomic scope" value="Bacteria"/>
</dbReference>
<name>C5CGW8_KOSOT</name>
<feature type="transmembrane region" description="Helical" evidence="8">
    <location>
        <begin position="197"/>
        <end position="219"/>
    </location>
</feature>
<evidence type="ECO:0000313" key="10">
    <source>
        <dbReference type="Proteomes" id="UP000002382"/>
    </source>
</evidence>
<evidence type="ECO:0000256" key="8">
    <source>
        <dbReference type="RuleBase" id="RU363041"/>
    </source>
</evidence>
<feature type="transmembrane region" description="Helical" evidence="8">
    <location>
        <begin position="171"/>
        <end position="190"/>
    </location>
</feature>
<keyword evidence="6 8" id="KW-1133">Transmembrane helix</keyword>
<reference evidence="9 10" key="1">
    <citation type="submission" date="2009-06" db="EMBL/GenBank/DDBJ databases">
        <title>Complete sequence of Thermotogales bacterium TBF 19.5.1.</title>
        <authorList>
            <consortium name="US DOE Joint Genome Institute"/>
            <person name="Lucas S."/>
            <person name="Copeland A."/>
            <person name="Lapidus A."/>
            <person name="Glavina del Rio T."/>
            <person name="Tice H."/>
            <person name="Bruce D."/>
            <person name="Goodwin L."/>
            <person name="Pitluck S."/>
            <person name="Chertkov O."/>
            <person name="Brettin T."/>
            <person name="Detter J.C."/>
            <person name="Han C."/>
            <person name="Schmutz J."/>
            <person name="Larimer F."/>
            <person name="Land M."/>
            <person name="Hauser L."/>
            <person name="Kyrpides N."/>
            <person name="Ovchinnikova G."/>
            <person name="Noll K."/>
        </authorList>
    </citation>
    <scope>NUCLEOTIDE SEQUENCE [LARGE SCALE GENOMIC DNA]</scope>
    <source>
        <strain evidence="10">ATCC BAA-1733 / DSM 21960 / TBF 19.5.1</strain>
    </source>
</reference>